<organism evidence="1 2">
    <name type="scientific">Microctonus aethiopoides</name>
    <dbReference type="NCBI Taxonomy" id="144406"/>
    <lineage>
        <taxon>Eukaryota</taxon>
        <taxon>Metazoa</taxon>
        <taxon>Ecdysozoa</taxon>
        <taxon>Arthropoda</taxon>
        <taxon>Hexapoda</taxon>
        <taxon>Insecta</taxon>
        <taxon>Pterygota</taxon>
        <taxon>Neoptera</taxon>
        <taxon>Endopterygota</taxon>
        <taxon>Hymenoptera</taxon>
        <taxon>Apocrita</taxon>
        <taxon>Ichneumonoidea</taxon>
        <taxon>Braconidae</taxon>
        <taxon>Euphorinae</taxon>
        <taxon>Microctonus</taxon>
    </lineage>
</organism>
<evidence type="ECO:0000313" key="2">
    <source>
        <dbReference type="Proteomes" id="UP001168990"/>
    </source>
</evidence>
<dbReference type="Proteomes" id="UP001168990">
    <property type="component" value="Unassembled WGS sequence"/>
</dbReference>
<reference evidence="1" key="2">
    <citation type="submission" date="2023-03" db="EMBL/GenBank/DDBJ databases">
        <authorList>
            <person name="Inwood S.N."/>
            <person name="Skelly J.G."/>
            <person name="Guhlin J."/>
            <person name="Harrop T.W.R."/>
            <person name="Goldson S.G."/>
            <person name="Dearden P.K."/>
        </authorList>
    </citation>
    <scope>NUCLEOTIDE SEQUENCE</scope>
    <source>
        <strain evidence="1">Irish</strain>
        <tissue evidence="1">Whole body</tissue>
    </source>
</reference>
<keyword evidence="2" id="KW-1185">Reference proteome</keyword>
<dbReference type="AlphaFoldDB" id="A0AA39F976"/>
<dbReference type="EMBL" id="JAQQBS010001422">
    <property type="protein sequence ID" value="KAK0165272.1"/>
    <property type="molecule type" value="Genomic_DNA"/>
</dbReference>
<reference evidence="1" key="1">
    <citation type="journal article" date="2023" name="bioRxiv">
        <title>Scaffold-level genome assemblies of two parasitoid biocontrol wasps reveal the parthenogenesis mechanism and an associated novel virus.</title>
        <authorList>
            <person name="Inwood S."/>
            <person name="Skelly J."/>
            <person name="Guhlin J."/>
            <person name="Harrop T."/>
            <person name="Goldson S."/>
            <person name="Dearden P."/>
        </authorList>
    </citation>
    <scope>NUCLEOTIDE SEQUENCE</scope>
    <source>
        <strain evidence="1">Irish</strain>
        <tissue evidence="1">Whole body</tissue>
    </source>
</reference>
<comment type="caution">
    <text evidence="1">The sequence shown here is derived from an EMBL/GenBank/DDBJ whole genome shotgun (WGS) entry which is preliminary data.</text>
</comment>
<protein>
    <submittedName>
        <fullName evidence="1">Uncharacterized protein</fullName>
    </submittedName>
</protein>
<proteinExistence type="predicted"/>
<sequence length="97" mass="10111">MKVNWSTSAGNQPKQDTSRIRVALSGWWIPTTSYMPDGWTHVGFSPPGSGSIGGACNGGGYGAVNAADGICGNAGESLRERYTRFIGARTILCALSS</sequence>
<accession>A0AA39F976</accession>
<gene>
    <name evidence="1" type="ORF">PV328_003802</name>
</gene>
<name>A0AA39F976_9HYME</name>
<evidence type="ECO:0000313" key="1">
    <source>
        <dbReference type="EMBL" id="KAK0165272.1"/>
    </source>
</evidence>